<accession>A0A0G4PMT8</accession>
<gene>
    <name evidence="2" type="ORF">PCAMFM013_S024g000017</name>
</gene>
<protein>
    <submittedName>
        <fullName evidence="2">Str. FM013</fullName>
    </submittedName>
</protein>
<proteinExistence type="predicted"/>
<dbReference type="Proteomes" id="UP000053732">
    <property type="component" value="Unassembled WGS sequence"/>
</dbReference>
<feature type="compositionally biased region" description="Basic and acidic residues" evidence="1">
    <location>
        <begin position="7"/>
        <end position="22"/>
    </location>
</feature>
<sequence length="80" mass="8648">MALATNKGKEPSKAPAKVDHEAATNSLGINKAACRMPHALHSPPAEVWLQEEGKGRAIGPRRKQASTMTDDHEENTHLPD</sequence>
<evidence type="ECO:0000313" key="3">
    <source>
        <dbReference type="Proteomes" id="UP000053732"/>
    </source>
</evidence>
<reference evidence="2 3" key="1">
    <citation type="journal article" date="2014" name="Nat. Commun.">
        <title>Multiple recent horizontal transfers of a large genomic region in cheese making fungi.</title>
        <authorList>
            <person name="Cheeseman K."/>
            <person name="Ropars J."/>
            <person name="Renault P."/>
            <person name="Dupont J."/>
            <person name="Gouzy J."/>
            <person name="Branca A."/>
            <person name="Abraham A.L."/>
            <person name="Ceppi M."/>
            <person name="Conseiller E."/>
            <person name="Debuchy R."/>
            <person name="Malagnac F."/>
            <person name="Goarin A."/>
            <person name="Silar P."/>
            <person name="Lacoste S."/>
            <person name="Sallet E."/>
            <person name="Bensimon A."/>
            <person name="Giraud T."/>
            <person name="Brygoo Y."/>
        </authorList>
    </citation>
    <scope>NUCLEOTIDE SEQUENCE [LARGE SCALE GENOMIC DNA]</scope>
    <source>
        <strain evidence="3">FM 013</strain>
    </source>
</reference>
<feature type="region of interest" description="Disordered" evidence="1">
    <location>
        <begin position="1"/>
        <end position="24"/>
    </location>
</feature>
<organism evidence="2 3">
    <name type="scientific">Penicillium camemberti (strain FM 013)</name>
    <dbReference type="NCBI Taxonomy" id="1429867"/>
    <lineage>
        <taxon>Eukaryota</taxon>
        <taxon>Fungi</taxon>
        <taxon>Dikarya</taxon>
        <taxon>Ascomycota</taxon>
        <taxon>Pezizomycotina</taxon>
        <taxon>Eurotiomycetes</taxon>
        <taxon>Eurotiomycetidae</taxon>
        <taxon>Eurotiales</taxon>
        <taxon>Aspergillaceae</taxon>
        <taxon>Penicillium</taxon>
    </lineage>
</organism>
<dbReference type="AlphaFoldDB" id="A0A0G4PMT8"/>
<evidence type="ECO:0000256" key="1">
    <source>
        <dbReference type="SAM" id="MobiDB-lite"/>
    </source>
</evidence>
<dbReference type="EMBL" id="HG793157">
    <property type="protein sequence ID" value="CRL27762.1"/>
    <property type="molecule type" value="Genomic_DNA"/>
</dbReference>
<feature type="region of interest" description="Disordered" evidence="1">
    <location>
        <begin position="43"/>
        <end position="80"/>
    </location>
</feature>
<evidence type="ECO:0000313" key="2">
    <source>
        <dbReference type="EMBL" id="CRL27762.1"/>
    </source>
</evidence>
<name>A0A0G4PMT8_PENC3</name>
<keyword evidence="3" id="KW-1185">Reference proteome</keyword>